<feature type="domain" description="SAF" evidence="1">
    <location>
        <begin position="40"/>
        <end position="104"/>
    </location>
</feature>
<gene>
    <name evidence="2" type="primary">cpaB</name>
    <name evidence="2" type="ORF">GB882_02745</name>
</gene>
<dbReference type="Pfam" id="PF16976">
    <property type="entry name" value="RcpC"/>
    <property type="match status" value="1"/>
</dbReference>
<dbReference type="RefSeq" id="WP_152230175.1">
    <property type="nucleotide sequence ID" value="NZ_BAAAOT010000004.1"/>
</dbReference>
<dbReference type="SMART" id="SM00858">
    <property type="entry name" value="SAF"/>
    <property type="match status" value="1"/>
</dbReference>
<proteinExistence type="predicted"/>
<dbReference type="InterPro" id="IPR031571">
    <property type="entry name" value="RcpC_dom"/>
</dbReference>
<dbReference type="InterPro" id="IPR017592">
    <property type="entry name" value="Pilus_assmbl_Flp-typ_CpaB"/>
</dbReference>
<reference evidence="2 3" key="1">
    <citation type="submission" date="2019-10" db="EMBL/GenBank/DDBJ databases">
        <title>Georgenia wutianyii sp. nov. and Georgenia yuyongxinii sp. nov. isolated from plateau pika (Ochotona curzoniae) in the Qinghai-Tibet plateau of China.</title>
        <authorList>
            <person name="Tian Z."/>
        </authorList>
    </citation>
    <scope>NUCLEOTIDE SEQUENCE [LARGE SCALE GENOMIC DNA]</scope>
    <source>
        <strain evidence="2 3">JCM 15130</strain>
    </source>
</reference>
<keyword evidence="3" id="KW-1185">Reference proteome</keyword>
<organism evidence="2 3">
    <name type="scientific">Georgenia ruanii</name>
    <dbReference type="NCBI Taxonomy" id="348442"/>
    <lineage>
        <taxon>Bacteria</taxon>
        <taxon>Bacillati</taxon>
        <taxon>Actinomycetota</taxon>
        <taxon>Actinomycetes</taxon>
        <taxon>Micrococcales</taxon>
        <taxon>Bogoriellaceae</taxon>
        <taxon>Georgenia</taxon>
    </lineage>
</organism>
<evidence type="ECO:0000313" key="2">
    <source>
        <dbReference type="EMBL" id="MPV87573.1"/>
    </source>
</evidence>
<name>A0A7J9UTC3_9MICO</name>
<dbReference type="CDD" id="cd11614">
    <property type="entry name" value="SAF_CpaB_FlgA_like"/>
    <property type="match status" value="1"/>
</dbReference>
<accession>A0A7J9UTC3</accession>
<dbReference type="OrthoDB" id="5182178at2"/>
<comment type="caution">
    <text evidence="2">The sequence shown here is derived from an EMBL/GenBank/DDBJ whole genome shotgun (WGS) entry which is preliminary data.</text>
</comment>
<dbReference type="NCBIfam" id="TIGR03177">
    <property type="entry name" value="pilus_cpaB"/>
    <property type="match status" value="1"/>
</dbReference>
<protein>
    <submittedName>
        <fullName evidence="2">Flp pilus assembly protein CpaB</fullName>
    </submittedName>
</protein>
<evidence type="ECO:0000313" key="3">
    <source>
        <dbReference type="Proteomes" id="UP000429644"/>
    </source>
</evidence>
<dbReference type="Proteomes" id="UP000429644">
    <property type="component" value="Unassembled WGS sequence"/>
</dbReference>
<sequence>MKRRVLAALAAIVLAVLGGALVLAYVAGADQRAMAGMEPVRVLVITRPVPQGTPADQLGDAVAVKELPATAVAGGALSTLDDLAGQVATTDLQVGEQLLAARFADPAMVDTGAVEMPTGMHQVSVLLDPSRVVGGRVRPGDIVGVFVSLTDPARTRLTLDKVLVTAVQGGVAPPPEAEGGTAAVADGDAAAGPDVAPTGAVMVTLAVNPPDAERLVFGAEHGTVWLSLESEDATTDGTRIVTEENVYP</sequence>
<dbReference type="AlphaFoldDB" id="A0A7J9UTC3"/>
<dbReference type="InterPro" id="IPR013974">
    <property type="entry name" value="SAF"/>
</dbReference>
<evidence type="ECO:0000259" key="1">
    <source>
        <dbReference type="SMART" id="SM00858"/>
    </source>
</evidence>
<dbReference type="EMBL" id="WHPD01000600">
    <property type="protein sequence ID" value="MPV87573.1"/>
    <property type="molecule type" value="Genomic_DNA"/>
</dbReference>
<dbReference type="Pfam" id="PF08666">
    <property type="entry name" value="SAF"/>
    <property type="match status" value="1"/>
</dbReference>